<dbReference type="Proteomes" id="UP000032633">
    <property type="component" value="Chromosome"/>
</dbReference>
<dbReference type="AlphaFoldDB" id="A0A0D5NN96"/>
<evidence type="ECO:0000313" key="5">
    <source>
        <dbReference type="EMBL" id="AJY76403.1"/>
    </source>
</evidence>
<evidence type="ECO:0000256" key="2">
    <source>
        <dbReference type="ARBA" id="ARBA00023004"/>
    </source>
</evidence>
<sequence>MNGPAVSKKRPQRWLTKASGYLTGYTHTLNPYSGCTFSCSYCYVRRMPIALFRGEDWGSWLDVKELDEEAFAGEWNRESDKRELTVFMASATDPYQPAEFRYEVTRRLLKSMAARPPAFLLLQTRSPLVLRDLDVLSVLGSRLRVSMTIETDDERMRKAITPYAPPLAARWRALRELRSAGIAVQAAVAPLLPHSPGFAAKLAEAAGRIVVDDYFRGDGSGGRRTEQLRIGELYRQLGLEAQYSPDTADRFCERFRHEYPEVRLLTGADGFMP</sequence>
<evidence type="ECO:0000313" key="6">
    <source>
        <dbReference type="Proteomes" id="UP000032633"/>
    </source>
</evidence>
<keyword evidence="6" id="KW-1185">Reference proteome</keyword>
<dbReference type="SUPFAM" id="SSF102114">
    <property type="entry name" value="Radical SAM enzymes"/>
    <property type="match status" value="1"/>
</dbReference>
<dbReference type="HOGENOM" id="CLU_015525_2_2_9"/>
<dbReference type="InterPro" id="IPR040086">
    <property type="entry name" value="MJ0683-like"/>
</dbReference>
<dbReference type="STRING" id="1126833.VN24_19810"/>
<dbReference type="PROSITE" id="PS51918">
    <property type="entry name" value="RADICAL_SAM"/>
    <property type="match status" value="1"/>
</dbReference>
<keyword evidence="5" id="KW-0456">Lyase</keyword>
<dbReference type="GO" id="GO:0046872">
    <property type="term" value="F:metal ion binding"/>
    <property type="evidence" value="ECO:0007669"/>
    <property type="project" value="UniProtKB-KW"/>
</dbReference>
<evidence type="ECO:0000256" key="1">
    <source>
        <dbReference type="ARBA" id="ARBA00022723"/>
    </source>
</evidence>
<dbReference type="Pfam" id="PF04055">
    <property type="entry name" value="Radical_SAM"/>
    <property type="match status" value="1"/>
</dbReference>
<dbReference type="SFLD" id="SFLDG01084">
    <property type="entry name" value="Uncharacterised_Radical_SAM_Su"/>
    <property type="match status" value="1"/>
</dbReference>
<dbReference type="OrthoDB" id="9785699at2"/>
<keyword evidence="2" id="KW-0408">Iron</keyword>
<feature type="domain" description="Radical SAM core" evidence="4">
    <location>
        <begin position="21"/>
        <end position="269"/>
    </location>
</feature>
<dbReference type="KEGG" id="pbj:VN24_19810"/>
<evidence type="ECO:0000256" key="3">
    <source>
        <dbReference type="ARBA" id="ARBA00023014"/>
    </source>
</evidence>
<keyword evidence="3" id="KW-0411">Iron-sulfur</keyword>
<organism evidence="5 6">
    <name type="scientific">Paenibacillus beijingensis</name>
    <dbReference type="NCBI Taxonomy" id="1126833"/>
    <lineage>
        <taxon>Bacteria</taxon>
        <taxon>Bacillati</taxon>
        <taxon>Bacillota</taxon>
        <taxon>Bacilli</taxon>
        <taxon>Bacillales</taxon>
        <taxon>Paenibacillaceae</taxon>
        <taxon>Paenibacillus</taxon>
    </lineage>
</organism>
<gene>
    <name evidence="5" type="ORF">VN24_19810</name>
</gene>
<reference evidence="6" key="2">
    <citation type="submission" date="2015-03" db="EMBL/GenBank/DDBJ databases">
        <title>Genome sequence of Paenibacillus beijingensis strain DSM 24997T.</title>
        <authorList>
            <person name="Kwak Y."/>
            <person name="Shin J.-H."/>
        </authorList>
    </citation>
    <scope>NUCLEOTIDE SEQUENCE [LARGE SCALE GENOMIC DNA]</scope>
    <source>
        <strain evidence="6">DSM 24997</strain>
    </source>
</reference>
<evidence type="ECO:0000259" key="4">
    <source>
        <dbReference type="PROSITE" id="PS51918"/>
    </source>
</evidence>
<dbReference type="EMBL" id="CP011058">
    <property type="protein sequence ID" value="AJY76403.1"/>
    <property type="molecule type" value="Genomic_DNA"/>
</dbReference>
<reference evidence="5 6" key="1">
    <citation type="journal article" date="2015" name="J. Biotechnol.">
        <title>Complete genome sequence of Paenibacillus beijingensis 7188(T) (=DSM 24997(T)), a novel rhizobacterium from jujube garden soil.</title>
        <authorList>
            <person name="Kwak Y."/>
            <person name="Shin J.H."/>
        </authorList>
    </citation>
    <scope>NUCLEOTIDE SEQUENCE [LARGE SCALE GENOMIC DNA]</scope>
    <source>
        <strain evidence="5 6">DSM 24997</strain>
    </source>
</reference>
<dbReference type="Gene3D" id="3.80.30.30">
    <property type="match status" value="1"/>
</dbReference>
<accession>A0A0D5NN96</accession>
<dbReference type="InterPro" id="IPR058240">
    <property type="entry name" value="rSAM_sf"/>
</dbReference>
<keyword evidence="1" id="KW-0479">Metal-binding</keyword>
<name>A0A0D5NN96_9BACL</name>
<proteinExistence type="predicted"/>
<dbReference type="CDD" id="cd01335">
    <property type="entry name" value="Radical_SAM"/>
    <property type="match status" value="1"/>
</dbReference>
<protein>
    <submittedName>
        <fullName evidence="5">DNA photolyase</fullName>
    </submittedName>
</protein>
<dbReference type="GO" id="GO:0016829">
    <property type="term" value="F:lyase activity"/>
    <property type="evidence" value="ECO:0007669"/>
    <property type="project" value="UniProtKB-KW"/>
</dbReference>
<dbReference type="PATRIC" id="fig|1126833.4.peg.4362"/>
<dbReference type="RefSeq" id="WP_045671830.1">
    <property type="nucleotide sequence ID" value="NZ_CP011058.1"/>
</dbReference>
<dbReference type="SFLD" id="SFLDS00029">
    <property type="entry name" value="Radical_SAM"/>
    <property type="match status" value="1"/>
</dbReference>
<dbReference type="PANTHER" id="PTHR43432:SF3">
    <property type="entry name" value="SLR0285 PROTEIN"/>
    <property type="match status" value="1"/>
</dbReference>
<dbReference type="GO" id="GO:0051536">
    <property type="term" value="F:iron-sulfur cluster binding"/>
    <property type="evidence" value="ECO:0007669"/>
    <property type="project" value="UniProtKB-KW"/>
</dbReference>
<dbReference type="InterPro" id="IPR007197">
    <property type="entry name" value="rSAM"/>
</dbReference>
<dbReference type="PANTHER" id="PTHR43432">
    <property type="entry name" value="SLR0285 PROTEIN"/>
    <property type="match status" value="1"/>
</dbReference>